<evidence type="ECO:0000313" key="1">
    <source>
        <dbReference type="EMBL" id="VDP28445.1"/>
    </source>
</evidence>
<reference evidence="3" key="1">
    <citation type="submission" date="2016-06" db="UniProtKB">
        <authorList>
            <consortium name="WormBaseParasite"/>
        </authorList>
    </citation>
    <scope>IDENTIFICATION</scope>
</reference>
<keyword evidence="2" id="KW-1185">Reference proteome</keyword>
<accession>A0A183A1C3</accession>
<name>A0A183A1C3_9TREM</name>
<reference evidence="1 2" key="2">
    <citation type="submission" date="2018-11" db="EMBL/GenBank/DDBJ databases">
        <authorList>
            <consortium name="Pathogen Informatics"/>
        </authorList>
    </citation>
    <scope>NUCLEOTIDE SEQUENCE [LARGE SCALE GENOMIC DNA]</scope>
    <source>
        <strain evidence="1 2">Egypt</strain>
    </source>
</reference>
<organism evidence="3">
    <name type="scientific">Echinostoma caproni</name>
    <dbReference type="NCBI Taxonomy" id="27848"/>
    <lineage>
        <taxon>Eukaryota</taxon>
        <taxon>Metazoa</taxon>
        <taxon>Spiralia</taxon>
        <taxon>Lophotrochozoa</taxon>
        <taxon>Platyhelminthes</taxon>
        <taxon>Trematoda</taxon>
        <taxon>Digenea</taxon>
        <taxon>Plagiorchiida</taxon>
        <taxon>Echinostomata</taxon>
        <taxon>Echinostomatoidea</taxon>
        <taxon>Echinostomatidae</taxon>
        <taxon>Echinostoma</taxon>
    </lineage>
</organism>
<dbReference type="Proteomes" id="UP000272942">
    <property type="component" value="Unassembled WGS sequence"/>
</dbReference>
<gene>
    <name evidence="1" type="ORF">ECPE_LOCUS758</name>
</gene>
<protein>
    <submittedName>
        <fullName evidence="3">VASt domain-containing protein</fullName>
    </submittedName>
</protein>
<dbReference type="EMBL" id="UZAN01003086">
    <property type="protein sequence ID" value="VDP28445.1"/>
    <property type="molecule type" value="Genomic_DNA"/>
</dbReference>
<dbReference type="AlphaFoldDB" id="A0A183A1C3"/>
<evidence type="ECO:0000313" key="2">
    <source>
        <dbReference type="Proteomes" id="UP000272942"/>
    </source>
</evidence>
<evidence type="ECO:0000313" key="3">
    <source>
        <dbReference type="WBParaSite" id="ECPE_0000075801-mRNA-1"/>
    </source>
</evidence>
<dbReference type="WBParaSite" id="ECPE_0000075801-mRNA-1">
    <property type="protein sequence ID" value="ECPE_0000075801-mRNA-1"/>
    <property type="gene ID" value="ECPE_0000075801"/>
</dbReference>
<proteinExistence type="predicted"/>
<sequence>DAVHLPCAEVLLAEDTVNGTANTSELSTQFTPYVFVRFQFFRHGTQTSRLVAAPRIDSTLTKTTHGMVKDIEVSQSVEAELIKQNGIIDSKCTWTPETVTGSFVRLVGAIHAVVSCIMHYNRF</sequence>